<protein>
    <submittedName>
        <fullName evidence="1">Uncharacterized protein</fullName>
    </submittedName>
</protein>
<sequence length="234" mass="26670">MIEIQLQTLYPSSLQEAFSLIDSKYEIPEDVNENVLRTLRKDTEMQTFKTNISEQHERSDCITILCVGTIAGKDSVFIKDSFIRTPPQGSSLPPVCVDIHLKKIKSSQNDQNALSVLDEDDPDPEGFAGFSFKSFHGALVFWIPEHPSSLREALKWKETVVQFAHLQIPCVLVAFNTASLEWMGEGKMIESQVALEHLCRDHRFDSWFEMKSRGWDGEVFEQALSFLISQIKTE</sequence>
<proteinExistence type="predicted"/>
<evidence type="ECO:0000313" key="1">
    <source>
        <dbReference type="EMBL" id="CAH3174445.1"/>
    </source>
</evidence>
<reference evidence="1 2" key="1">
    <citation type="submission" date="2022-05" db="EMBL/GenBank/DDBJ databases">
        <authorList>
            <consortium name="Genoscope - CEA"/>
            <person name="William W."/>
        </authorList>
    </citation>
    <scope>NUCLEOTIDE SEQUENCE [LARGE SCALE GENOMIC DNA]</scope>
</reference>
<organism evidence="1 2">
    <name type="scientific">Porites lobata</name>
    <dbReference type="NCBI Taxonomy" id="104759"/>
    <lineage>
        <taxon>Eukaryota</taxon>
        <taxon>Metazoa</taxon>
        <taxon>Cnidaria</taxon>
        <taxon>Anthozoa</taxon>
        <taxon>Hexacorallia</taxon>
        <taxon>Scleractinia</taxon>
        <taxon>Fungiina</taxon>
        <taxon>Poritidae</taxon>
        <taxon>Porites</taxon>
    </lineage>
</organism>
<comment type="caution">
    <text evidence="1">The sequence shown here is derived from an EMBL/GenBank/DDBJ whole genome shotgun (WGS) entry which is preliminary data.</text>
</comment>
<keyword evidence="2" id="KW-1185">Reference proteome</keyword>
<accession>A0ABN8R614</accession>
<gene>
    <name evidence="1" type="ORF">PLOB_00015266</name>
</gene>
<dbReference type="Proteomes" id="UP001159405">
    <property type="component" value="Unassembled WGS sequence"/>
</dbReference>
<evidence type="ECO:0000313" key="2">
    <source>
        <dbReference type="Proteomes" id="UP001159405"/>
    </source>
</evidence>
<dbReference type="EMBL" id="CALNXK010000191">
    <property type="protein sequence ID" value="CAH3174445.1"/>
    <property type="molecule type" value="Genomic_DNA"/>
</dbReference>
<name>A0ABN8R614_9CNID</name>